<gene>
    <name evidence="1" type="ORF">Fot_12640</name>
</gene>
<dbReference type="Proteomes" id="UP001604277">
    <property type="component" value="Unassembled WGS sequence"/>
</dbReference>
<name>A0ABD1WNS1_9LAMI</name>
<dbReference type="SUPFAM" id="SSF52047">
    <property type="entry name" value="RNI-like"/>
    <property type="match status" value="1"/>
</dbReference>
<dbReference type="SMART" id="SM00367">
    <property type="entry name" value="LRR_CC"/>
    <property type="match status" value="6"/>
</dbReference>
<keyword evidence="2" id="KW-1185">Reference proteome</keyword>
<evidence type="ECO:0000313" key="2">
    <source>
        <dbReference type="Proteomes" id="UP001604277"/>
    </source>
</evidence>
<evidence type="ECO:0000313" key="1">
    <source>
        <dbReference type="EMBL" id="KAL2551110.1"/>
    </source>
</evidence>
<dbReference type="PANTHER" id="PTHR12904:SF23">
    <property type="entry name" value="PROTEIN ZER-1 HOMOLOG"/>
    <property type="match status" value="1"/>
</dbReference>
<dbReference type="InterPro" id="IPR001611">
    <property type="entry name" value="Leu-rich_rpt"/>
</dbReference>
<sequence length="634" mass="70050">MEKQLENALSSTPWSGITRISKLKLIERNLENQMESNCRDQETSQLVSMCIEVATESAVAVETWRRQRRTLERMPSHLADALLHRLLRRRLLFPSLLEVFKYNVEEIDLKGENCVDAEWMAYLGAFRYLRSLNLAYCRRINNSSLWSISGMTNLKELDLSRCSKITDAGIEHLLSIPALEKLCISETGVTADGVALLTSLTNLLILDLGGLPVTDSALSSLQVLSKLQYLDLWGSEVSNEGAALLKVFPGLSFLNLAWTNVTKLPNLFSLTCLNMSNCTIHSLFKEEGCRAHLEKLIISGATITDVHDTFLHVEASCLSYLDLSNSSVPSFCFLPSMKAITHLNLSGSLVVDDSINDIASVGANLRYLNLSNTKISCAGVALLAGHVPCLETILLSCTSIDDTAISYIGMMASLKVANLSCTNVKGFIHQDGNESDWVPSFSALQNLSYLERLELDEIQMQDAALCPLTSLGRLSYLSLGSGILTDASFYHVSSIPRLKSLGIRDAVLTDTGLDSFVPPPTLEVLDLRGCWLLTEDVLSFFCQKYPQIEVKHELVSTSTTEKRNSSFLSPDKATARSLQYKHKQGKLSVLSPLQFGGDTFLDQRLKYSREDLLSLQFSSASFSISTNQGNQNPQ</sequence>
<dbReference type="Pfam" id="PF13516">
    <property type="entry name" value="LRR_6"/>
    <property type="match status" value="1"/>
</dbReference>
<accession>A0ABD1WNS1</accession>
<organism evidence="1 2">
    <name type="scientific">Forsythia ovata</name>
    <dbReference type="NCBI Taxonomy" id="205694"/>
    <lineage>
        <taxon>Eukaryota</taxon>
        <taxon>Viridiplantae</taxon>
        <taxon>Streptophyta</taxon>
        <taxon>Embryophyta</taxon>
        <taxon>Tracheophyta</taxon>
        <taxon>Spermatophyta</taxon>
        <taxon>Magnoliopsida</taxon>
        <taxon>eudicotyledons</taxon>
        <taxon>Gunneridae</taxon>
        <taxon>Pentapetalae</taxon>
        <taxon>asterids</taxon>
        <taxon>lamiids</taxon>
        <taxon>Lamiales</taxon>
        <taxon>Oleaceae</taxon>
        <taxon>Forsythieae</taxon>
        <taxon>Forsythia</taxon>
    </lineage>
</organism>
<dbReference type="InterPro" id="IPR051341">
    <property type="entry name" value="Zyg-11_UBL_adapter"/>
</dbReference>
<dbReference type="PANTHER" id="PTHR12904">
    <property type="match status" value="1"/>
</dbReference>
<dbReference type="EMBL" id="JBFOLJ010000003">
    <property type="protein sequence ID" value="KAL2551110.1"/>
    <property type="molecule type" value="Genomic_DNA"/>
</dbReference>
<dbReference type="AlphaFoldDB" id="A0ABD1WNS1"/>
<dbReference type="InterPro" id="IPR006553">
    <property type="entry name" value="Leu-rich_rpt_Cys-con_subtyp"/>
</dbReference>
<proteinExistence type="predicted"/>
<protein>
    <submittedName>
        <fullName evidence="1">Leucine-rich repeat (LRR) family protein</fullName>
    </submittedName>
</protein>
<dbReference type="InterPro" id="IPR032675">
    <property type="entry name" value="LRR_dom_sf"/>
</dbReference>
<reference evidence="2" key="1">
    <citation type="submission" date="2024-07" db="EMBL/GenBank/DDBJ databases">
        <title>Two chromosome-level genome assemblies of Korean endemic species Abeliophyllum distichum and Forsythia ovata (Oleaceae).</title>
        <authorList>
            <person name="Jang H."/>
        </authorList>
    </citation>
    <scope>NUCLEOTIDE SEQUENCE [LARGE SCALE GENOMIC DNA]</scope>
</reference>
<comment type="caution">
    <text evidence="1">The sequence shown here is derived from an EMBL/GenBank/DDBJ whole genome shotgun (WGS) entry which is preliminary data.</text>
</comment>
<dbReference type="Gene3D" id="3.80.10.10">
    <property type="entry name" value="Ribonuclease Inhibitor"/>
    <property type="match status" value="4"/>
</dbReference>